<keyword evidence="1" id="KW-0732">Signal</keyword>
<proteinExistence type="predicted"/>
<dbReference type="RefSeq" id="WP_116848226.1">
    <property type="nucleotide sequence ID" value="NZ_QTJU01000005.1"/>
</dbReference>
<organism evidence="2 3">
    <name type="scientific">Deminuibacter soli</name>
    <dbReference type="NCBI Taxonomy" id="2291815"/>
    <lineage>
        <taxon>Bacteria</taxon>
        <taxon>Pseudomonadati</taxon>
        <taxon>Bacteroidota</taxon>
        <taxon>Chitinophagia</taxon>
        <taxon>Chitinophagales</taxon>
        <taxon>Chitinophagaceae</taxon>
        <taxon>Deminuibacter</taxon>
    </lineage>
</organism>
<sequence length="305" mass="31383">MKLFLQRILLFSVIVCVVAVACSKEHSVDTGKRPPAHGTLKDANGNCLNQAVYGTFYNGVKAKDSNYVEIAVNVTVAGSYTVATDVNNGVSFSASGIFSDTGIHIIRLIPTGVFSTHESTLFNVSFDTAAPCVFDIDVQDSTGKNLGGDNGTTNPVGANQYQFTLNNKVYSGSINVATIEDVTYPGATAQKGLVITGINAAMDSAFIITIATPGSKITSGTYTTADASKINLFSIGKGDASNPTNGSGYIAAFSTKGVISTILTYNSTTRIVSGTFSGTAVPVNGGTAGSTTVAVTNGSFSATVQ</sequence>
<accession>A0A3E1NI57</accession>
<evidence type="ECO:0000313" key="3">
    <source>
        <dbReference type="Proteomes" id="UP000261284"/>
    </source>
</evidence>
<keyword evidence="3" id="KW-1185">Reference proteome</keyword>
<gene>
    <name evidence="2" type="ORF">DXN05_15750</name>
</gene>
<evidence type="ECO:0000256" key="1">
    <source>
        <dbReference type="SAM" id="SignalP"/>
    </source>
</evidence>
<dbReference type="EMBL" id="QTJU01000005">
    <property type="protein sequence ID" value="RFM27468.1"/>
    <property type="molecule type" value="Genomic_DNA"/>
</dbReference>
<feature type="signal peptide" evidence="1">
    <location>
        <begin position="1"/>
        <end position="21"/>
    </location>
</feature>
<dbReference type="Proteomes" id="UP000261284">
    <property type="component" value="Unassembled WGS sequence"/>
</dbReference>
<reference evidence="2 3" key="1">
    <citation type="submission" date="2018-08" db="EMBL/GenBank/DDBJ databases">
        <title>Chitinophagaceae sp. K23C18032701, a novel bacterium isolated from forest soil.</title>
        <authorList>
            <person name="Wang C."/>
        </authorList>
    </citation>
    <scope>NUCLEOTIDE SEQUENCE [LARGE SCALE GENOMIC DNA]</scope>
    <source>
        <strain evidence="2 3">K23C18032701</strain>
    </source>
</reference>
<dbReference type="AlphaFoldDB" id="A0A3E1NI57"/>
<comment type="caution">
    <text evidence="2">The sequence shown here is derived from an EMBL/GenBank/DDBJ whole genome shotgun (WGS) entry which is preliminary data.</text>
</comment>
<feature type="chain" id="PRO_5017758984" description="Lipoprotein" evidence="1">
    <location>
        <begin position="22"/>
        <end position="305"/>
    </location>
</feature>
<protein>
    <recommendedName>
        <fullName evidence="4">Lipoprotein</fullName>
    </recommendedName>
</protein>
<evidence type="ECO:0008006" key="4">
    <source>
        <dbReference type="Google" id="ProtNLM"/>
    </source>
</evidence>
<dbReference type="OrthoDB" id="677490at2"/>
<name>A0A3E1NI57_9BACT</name>
<evidence type="ECO:0000313" key="2">
    <source>
        <dbReference type="EMBL" id="RFM27468.1"/>
    </source>
</evidence>
<dbReference type="PROSITE" id="PS51257">
    <property type="entry name" value="PROKAR_LIPOPROTEIN"/>
    <property type="match status" value="1"/>
</dbReference>